<evidence type="ECO:0008006" key="3">
    <source>
        <dbReference type="Google" id="ProtNLM"/>
    </source>
</evidence>
<evidence type="ECO:0000313" key="1">
    <source>
        <dbReference type="EMBL" id="GEL98557.1"/>
    </source>
</evidence>
<proteinExistence type="predicted"/>
<keyword evidence="2" id="KW-1185">Reference proteome</keyword>
<dbReference type="Proteomes" id="UP000321049">
    <property type="component" value="Unassembled WGS sequence"/>
</dbReference>
<name>A0A511JKN0_9CELL</name>
<organism evidence="1 2">
    <name type="scientific">Cellulomonas terrae</name>
    <dbReference type="NCBI Taxonomy" id="311234"/>
    <lineage>
        <taxon>Bacteria</taxon>
        <taxon>Bacillati</taxon>
        <taxon>Actinomycetota</taxon>
        <taxon>Actinomycetes</taxon>
        <taxon>Micrococcales</taxon>
        <taxon>Cellulomonadaceae</taxon>
        <taxon>Cellulomonas</taxon>
    </lineage>
</organism>
<comment type="caution">
    <text evidence="1">The sequence shown here is derived from an EMBL/GenBank/DDBJ whole genome shotgun (WGS) entry which is preliminary data.</text>
</comment>
<evidence type="ECO:0000313" key="2">
    <source>
        <dbReference type="Proteomes" id="UP000321049"/>
    </source>
</evidence>
<reference evidence="1 2" key="1">
    <citation type="submission" date="2019-07" db="EMBL/GenBank/DDBJ databases">
        <title>Whole genome shotgun sequence of Cellulomonas terrae NBRC 100819.</title>
        <authorList>
            <person name="Hosoyama A."/>
            <person name="Uohara A."/>
            <person name="Ohji S."/>
            <person name="Ichikawa N."/>
        </authorList>
    </citation>
    <scope>NUCLEOTIDE SEQUENCE [LARGE SCALE GENOMIC DNA]</scope>
    <source>
        <strain evidence="1 2">NBRC 100819</strain>
    </source>
</reference>
<dbReference type="AlphaFoldDB" id="A0A511JKN0"/>
<protein>
    <recommendedName>
        <fullName evidence="3">DUF559 domain-containing protein</fullName>
    </recommendedName>
</protein>
<gene>
    <name evidence="1" type="ORF">CTE05_21040</name>
</gene>
<dbReference type="EMBL" id="BJWH01000009">
    <property type="protein sequence ID" value="GEL98557.1"/>
    <property type="molecule type" value="Genomic_DNA"/>
</dbReference>
<accession>A0A511JKN0</accession>
<sequence length="311" mass="34209">MQPPPLSLLTLARRQEGLVSAGQCDRAGVGTARRARLVRDGCWGLPTRAVFDVEPGRDRRVDADHRRRRAAWLGMLAFGPRAIAVGPCALALHGVEGLPGNLHPEIALPGRSAGRHRDDIRVRTFGQFEVLRYGERAIADLVPALVQALPELPRRHAVAVLDGVLRRGSLTGAAFEVVRERVRGRRGSAGLTGWWSLVDPRAESPLETFARLECVDAGVPPDDLQVEIRSARGQLVGRGDLGWRLPGGRWLIAEIDGREFHERPEALLRDRSRQNALMSTGRVDILRFTAADVATRGRIPTTVRTALARHR</sequence>